<organism evidence="3">
    <name type="scientific">freshwater metagenome</name>
    <dbReference type="NCBI Taxonomy" id="449393"/>
    <lineage>
        <taxon>unclassified sequences</taxon>
        <taxon>metagenomes</taxon>
        <taxon>ecological metagenomes</taxon>
    </lineage>
</organism>
<dbReference type="PANTHER" id="PTHR38447:SF1">
    <property type="entry name" value="RNA POLYMERASE-BINDING TRANSCRIPTION FACTOR CARD"/>
    <property type="match status" value="1"/>
</dbReference>
<feature type="compositionally biased region" description="Basic residues" evidence="1">
    <location>
        <begin position="251"/>
        <end position="265"/>
    </location>
</feature>
<feature type="compositionally biased region" description="Low complexity" evidence="1">
    <location>
        <begin position="222"/>
        <end position="240"/>
    </location>
</feature>
<dbReference type="Pfam" id="PF21095">
    <property type="entry name" value="CarD_C"/>
    <property type="match status" value="1"/>
</dbReference>
<accession>A0A6J6MM81</accession>
<feature type="domain" description="CarD-like/TRCF RNAP-interacting" evidence="2">
    <location>
        <begin position="2"/>
        <end position="113"/>
    </location>
</feature>
<dbReference type="Gene3D" id="1.20.58.1290">
    <property type="entry name" value="CarD-like, C-terminal domain"/>
    <property type="match status" value="1"/>
</dbReference>
<dbReference type="AlphaFoldDB" id="A0A6J6MM81"/>
<protein>
    <submittedName>
        <fullName evidence="3">Unannotated protein</fullName>
    </submittedName>
</protein>
<dbReference type="InterPro" id="IPR003711">
    <property type="entry name" value="CarD-like/TRCF_RID"/>
</dbReference>
<evidence type="ECO:0000313" key="3">
    <source>
        <dbReference type="EMBL" id="CAB4674952.1"/>
    </source>
</evidence>
<dbReference type="InterPro" id="IPR052531">
    <property type="entry name" value="CarD-like_regulator"/>
</dbReference>
<dbReference type="SUPFAM" id="SSF141259">
    <property type="entry name" value="CarD-like"/>
    <property type="match status" value="1"/>
</dbReference>
<dbReference type="InterPro" id="IPR042215">
    <property type="entry name" value="CarD-like_C"/>
</dbReference>
<sequence>MPFEVGDKVVYPHHGAATIERLEKVSDPLGVRRDYLVLRLAYGELTLKVPADNAAEIGLRDVINDEEVEEVFAVLRKREARMPTNWSRRFKNHVEKLKSGDIYQVAEVVRNLTIRERDKGLSAGEKRMLGKARQILVSELTFALNVDEDTAEMKLDEVLGKTGGVPTPKPIPDRKPLIDPTTPKRAVVRKPKEVAAPAKKAPAKKAPAKTAAKAPKAETAEKAPAVAAPAKKAAAKTVAKVAEKKAPAKAVAKKAPAKKAAAKKA</sequence>
<dbReference type="Pfam" id="PF02559">
    <property type="entry name" value="CarD_TRCF_RID"/>
    <property type="match status" value="1"/>
</dbReference>
<dbReference type="SMART" id="SM01058">
    <property type="entry name" value="CarD_TRCF"/>
    <property type="match status" value="1"/>
</dbReference>
<dbReference type="PANTHER" id="PTHR38447">
    <property type="entry name" value="TRANSCRIPTION FACTOR YDEB-RELATED"/>
    <property type="match status" value="1"/>
</dbReference>
<reference evidence="3" key="1">
    <citation type="submission" date="2020-05" db="EMBL/GenBank/DDBJ databases">
        <authorList>
            <person name="Chiriac C."/>
            <person name="Salcher M."/>
            <person name="Ghai R."/>
            <person name="Kavagutti S V."/>
        </authorList>
    </citation>
    <scope>NUCLEOTIDE SEQUENCE</scope>
</reference>
<proteinExistence type="predicted"/>
<dbReference type="GO" id="GO:0009303">
    <property type="term" value="P:rRNA transcription"/>
    <property type="evidence" value="ECO:0007669"/>
    <property type="project" value="TreeGrafter"/>
</dbReference>
<dbReference type="InterPro" id="IPR036101">
    <property type="entry name" value="CarD-like/TRCF_RID_sf"/>
</dbReference>
<name>A0A6J6MM81_9ZZZZ</name>
<gene>
    <name evidence="3" type="ORF">UFOPK2242_01688</name>
</gene>
<feature type="region of interest" description="Disordered" evidence="1">
    <location>
        <begin position="160"/>
        <end position="265"/>
    </location>
</feature>
<dbReference type="EMBL" id="CAEZWM010000299">
    <property type="protein sequence ID" value="CAB4674952.1"/>
    <property type="molecule type" value="Genomic_DNA"/>
</dbReference>
<evidence type="ECO:0000259" key="2">
    <source>
        <dbReference type="SMART" id="SM01058"/>
    </source>
</evidence>
<dbReference type="Gene3D" id="2.40.10.170">
    <property type="match status" value="1"/>
</dbReference>
<evidence type="ECO:0000256" key="1">
    <source>
        <dbReference type="SAM" id="MobiDB-lite"/>
    </source>
</evidence>
<dbReference type="InterPro" id="IPR048792">
    <property type="entry name" value="CarD_C"/>
</dbReference>